<dbReference type="EC" id="4.2.1.-" evidence="3"/>
<keyword evidence="3" id="KW-0456">Lyase</keyword>
<keyword evidence="1" id="KW-0812">Transmembrane</keyword>
<dbReference type="GO" id="GO:0016829">
    <property type="term" value="F:lyase activity"/>
    <property type="evidence" value="ECO:0007669"/>
    <property type="project" value="UniProtKB-KW"/>
</dbReference>
<accession>A0AAU7U5T1</accession>
<evidence type="ECO:0000256" key="1">
    <source>
        <dbReference type="SAM" id="Phobius"/>
    </source>
</evidence>
<organism evidence="3">
    <name type="scientific">Deinococcus sonorensis KR-87</name>
    <dbReference type="NCBI Taxonomy" id="694439"/>
    <lineage>
        <taxon>Bacteria</taxon>
        <taxon>Thermotogati</taxon>
        <taxon>Deinococcota</taxon>
        <taxon>Deinococci</taxon>
        <taxon>Deinococcales</taxon>
        <taxon>Deinococcaceae</taxon>
        <taxon>Deinococcus</taxon>
    </lineage>
</organism>
<reference evidence="3" key="1">
    <citation type="submission" date="2024-06" db="EMBL/GenBank/DDBJ databases">
        <title>Draft Genome Sequence of Deinococcus sonorensis Type Strain KR-87, a Biofilm Producing Representative of the Genus Deinococcus.</title>
        <authorList>
            <person name="Boren L.S."/>
            <person name="Grosso R.A."/>
            <person name="Hugenberg-Cox A.N."/>
            <person name="Hill J.T.E."/>
            <person name="Albert C.M."/>
            <person name="Tuohy J.M."/>
        </authorList>
    </citation>
    <scope>NUCLEOTIDE SEQUENCE</scope>
    <source>
        <strain evidence="3">KR-87</strain>
        <plasmid evidence="3">pDson01</plasmid>
    </source>
</reference>
<dbReference type="Gene3D" id="3.40.50.880">
    <property type="match status" value="1"/>
</dbReference>
<dbReference type="AlphaFoldDB" id="A0AAU7U5T1"/>
<feature type="transmembrane region" description="Helical" evidence="1">
    <location>
        <begin position="397"/>
        <end position="418"/>
    </location>
</feature>
<name>A0AAU7U5T1_9DEIO</name>
<evidence type="ECO:0000259" key="2">
    <source>
        <dbReference type="Pfam" id="PF01965"/>
    </source>
</evidence>
<dbReference type="EMBL" id="CP158297">
    <property type="protein sequence ID" value="XBV83701.1"/>
    <property type="molecule type" value="Genomic_DNA"/>
</dbReference>
<dbReference type="InterPro" id="IPR029062">
    <property type="entry name" value="Class_I_gatase-like"/>
</dbReference>
<feature type="domain" description="DJ-1/PfpI" evidence="2">
    <location>
        <begin position="61"/>
        <end position="224"/>
    </location>
</feature>
<dbReference type="RefSeq" id="WP_350241381.1">
    <property type="nucleotide sequence ID" value="NZ_CP158297.1"/>
</dbReference>
<evidence type="ECO:0000313" key="3">
    <source>
        <dbReference type="EMBL" id="XBV83701.1"/>
    </source>
</evidence>
<proteinExistence type="predicted"/>
<dbReference type="PANTHER" id="PTHR43130:SF3">
    <property type="entry name" value="HTH-TYPE TRANSCRIPTIONAL REGULATOR RV1931C"/>
    <property type="match status" value="1"/>
</dbReference>
<gene>
    <name evidence="3" type="ORF">ABOD76_03160</name>
</gene>
<dbReference type="KEGG" id="dsc:ABOD76_03160"/>
<dbReference type="CDD" id="cd03139">
    <property type="entry name" value="GATase1_PfpI_2"/>
    <property type="match status" value="1"/>
</dbReference>
<geneLocation type="plasmid" evidence="3">
    <name>pDson01</name>
</geneLocation>
<keyword evidence="1" id="KW-1133">Transmembrane helix</keyword>
<sequence>MNLTLPAVLRRLKYPVAFLTLPLLVGVTTALAFLSTPALPPPSAPLALPRPPALDPDRPTVAVVLGRDLSEVADVLAPFSTFQAAHAFNVVTVAETRAPVALTGDLDVLPHFTFAQLDAQLGRAPDVIVVPNIPNVRSNEALRRWVQRQGQRHRLVMSVCAGAEMLAATGLLDGRPATTHWGDIARIERQYPAVRWVRGQRYVDDGQVISTAGILSGIDGALHVIARLRGPAKAVQAARTLPYEARYLSDPAMPQFRPAARDAALTVLNLMYRWDRPTLGVALQDGADDLALAALYDTVPAALAGRLVSVAPAGAVITTRSGLQLLARRTPEQWGRSGPLLFPGAGPADVRFPFDAALADLARRTDRPTAHLAAKRLEVRTLVGSLPGRGPWRSPVVWRPVTLGAVSLTVVILLEHWLRRRRAGKVRIAAPAPEAGGPAPLASR</sequence>
<dbReference type="SUPFAM" id="SSF52317">
    <property type="entry name" value="Class I glutamine amidotransferase-like"/>
    <property type="match status" value="1"/>
</dbReference>
<protein>
    <submittedName>
        <fullName evidence="3">DJ-1/PfpI family protein</fullName>
        <ecNumber evidence="3">4.2.1.-</ecNumber>
    </submittedName>
</protein>
<dbReference type="InterPro" id="IPR002818">
    <property type="entry name" value="DJ-1/PfpI"/>
</dbReference>
<keyword evidence="3" id="KW-0614">Plasmid</keyword>
<dbReference type="InterPro" id="IPR052158">
    <property type="entry name" value="INH-QAR"/>
</dbReference>
<dbReference type="PANTHER" id="PTHR43130">
    <property type="entry name" value="ARAC-FAMILY TRANSCRIPTIONAL REGULATOR"/>
    <property type="match status" value="1"/>
</dbReference>
<dbReference type="Pfam" id="PF01965">
    <property type="entry name" value="DJ-1_PfpI"/>
    <property type="match status" value="1"/>
</dbReference>
<keyword evidence="1" id="KW-0472">Membrane</keyword>